<reference evidence="1 3" key="3">
    <citation type="journal article" date="2015" name="BMC Genomics">
        <title>The completed genome sequence of the pathogenic ascomycete fungus Fusarium graminearum.</title>
        <authorList>
            <person name="King R."/>
            <person name="Urban M."/>
            <person name="Hammond-Kosack M.C."/>
            <person name="Hassani-Pak K."/>
            <person name="Hammond-Kosack K.E."/>
        </authorList>
    </citation>
    <scope>NUCLEOTIDE SEQUENCE [LARGE SCALE GENOMIC DNA]</scope>
    <source>
        <strain evidence="3">ATCC MYA-4620 / CBS 123657 / FGSC 9075 / NRRL 31084 / PH-1</strain>
        <strain evidence="1">PH-1</strain>
    </source>
</reference>
<gene>
    <name evidence="1" type="ORF">FGRAMPH1_01T16479</name>
</gene>
<evidence type="ECO:0000313" key="1">
    <source>
        <dbReference type="EMBL" id="CEF87993.1"/>
    </source>
</evidence>
<accession>A0A0E0SNI0</accession>
<dbReference type="VEuPathDB" id="FungiDB:FGRAMPH1_01G16479"/>
<dbReference type="Proteomes" id="UP000070720">
    <property type="component" value="Chromosome 3"/>
</dbReference>
<dbReference type="InParanoid" id="A0A098E4F7"/>
<name>A0A098E4F7_GIBZE</name>
<dbReference type="EMBL" id="HG970334">
    <property type="protein sequence ID" value="CEF87993.1"/>
    <property type="molecule type" value="Genomic_DNA"/>
</dbReference>
<dbReference type="AlphaFoldDB" id="A0A098E4F7"/>
<protein>
    <submittedName>
        <fullName evidence="1">Chromosome 3, complete genome</fullName>
    </submittedName>
</protein>
<organism evidence="1 3">
    <name type="scientific">Gibberella zeae (strain ATCC MYA-4620 / CBS 123657 / FGSC 9075 / NRRL 31084 / PH-1)</name>
    <name type="common">Wheat head blight fungus</name>
    <name type="synonym">Fusarium graminearum</name>
    <dbReference type="NCBI Taxonomy" id="229533"/>
    <lineage>
        <taxon>Eukaryota</taxon>
        <taxon>Fungi</taxon>
        <taxon>Dikarya</taxon>
        <taxon>Ascomycota</taxon>
        <taxon>Pezizomycotina</taxon>
        <taxon>Sordariomycetes</taxon>
        <taxon>Hypocreomycetidae</taxon>
        <taxon>Hypocreales</taxon>
        <taxon>Nectriaceae</taxon>
        <taxon>Fusarium</taxon>
    </lineage>
</organism>
<dbReference type="EnsemblFungi" id="CEF87993">
    <property type="protein sequence ID" value="CEF87993"/>
    <property type="gene ID" value="FGRRES_12640_M"/>
</dbReference>
<reference evidence="2 3" key="1">
    <citation type="journal article" date="2007" name="Science">
        <title>The Fusarium graminearum genome reveals a link between localized polymorphism and pathogen specialization.</title>
        <authorList>
            <person name="Cuomo C.A."/>
            <person name="Gueldener U."/>
            <person name="Xu J.-R."/>
            <person name="Trail F."/>
            <person name="Turgeon B.G."/>
            <person name="Di Pietro A."/>
            <person name="Walton J.D."/>
            <person name="Ma L.-J."/>
            <person name="Baker S.E."/>
            <person name="Rep M."/>
            <person name="Adam G."/>
            <person name="Antoniw J."/>
            <person name="Baldwin T."/>
            <person name="Calvo S.E."/>
            <person name="Chang Y.-L."/>
            <person name="DeCaprio D."/>
            <person name="Gale L.R."/>
            <person name="Gnerre S."/>
            <person name="Goswami R.S."/>
            <person name="Hammond-Kosack K."/>
            <person name="Harris L.J."/>
            <person name="Hilburn K."/>
            <person name="Kennell J.C."/>
            <person name="Kroken S."/>
            <person name="Magnuson J.K."/>
            <person name="Mannhaupt G."/>
            <person name="Mauceli E.W."/>
            <person name="Mewes H.-W."/>
            <person name="Mitterbauer R."/>
            <person name="Muehlbauer G."/>
            <person name="Muensterkoetter M."/>
            <person name="Nelson D."/>
            <person name="O'Donnell K."/>
            <person name="Ouellet T."/>
            <person name="Qi W."/>
            <person name="Quesneville H."/>
            <person name="Roncero M.I.G."/>
            <person name="Seong K.-Y."/>
            <person name="Tetko I.V."/>
            <person name="Urban M."/>
            <person name="Waalwijk C."/>
            <person name="Ward T.J."/>
            <person name="Yao J."/>
            <person name="Birren B.W."/>
            <person name="Kistler H.C."/>
        </authorList>
    </citation>
    <scope>NUCLEOTIDE SEQUENCE [LARGE SCALE GENOMIC DNA]</scope>
    <source>
        <strain evidence="3">ATCC MYA-4620 / CBS 123657 / FGSC 9075 / NRRL 31084 / PH-1</strain>
        <strain evidence="2">PH-1 / ATCC MYA-4620 / FGSC 9075 / NRRL 31084</strain>
    </source>
</reference>
<proteinExistence type="predicted"/>
<reference evidence="2" key="4">
    <citation type="submission" date="2017-01" db="UniProtKB">
        <authorList>
            <consortium name="EnsemblFungi"/>
        </authorList>
    </citation>
    <scope>IDENTIFICATION</scope>
    <source>
        <strain evidence="2">PH-1 / ATCC MYA-4620 / FGSC 9075 / NRRL 31084</strain>
    </source>
</reference>
<accession>A0A098E4F7</accession>
<evidence type="ECO:0000313" key="3">
    <source>
        <dbReference type="Proteomes" id="UP000070720"/>
    </source>
</evidence>
<sequence length="85" mass="9704">MNWWVMDLSTPACIGKVPCSDSVYLPAGHVCILKSEPVWYERKYTREQSGLALVSSCRRYHTTSNYLCLVIVQIHEDRDTSGKPI</sequence>
<keyword evidence="3" id="KW-1185">Reference proteome</keyword>
<reference evidence="2 3" key="2">
    <citation type="journal article" date="2010" name="Nature">
        <title>Comparative genomics reveals mobile pathogenicity chromosomes in Fusarium.</title>
        <authorList>
            <person name="Ma L.J."/>
            <person name="van der Does H.C."/>
            <person name="Borkovich K.A."/>
            <person name="Coleman J.J."/>
            <person name="Daboussi M.J."/>
            <person name="Di Pietro A."/>
            <person name="Dufresne M."/>
            <person name="Freitag M."/>
            <person name="Grabherr M."/>
            <person name="Henrissat B."/>
            <person name="Houterman P.M."/>
            <person name="Kang S."/>
            <person name="Shim W.B."/>
            <person name="Woloshuk C."/>
            <person name="Xie X."/>
            <person name="Xu J.R."/>
            <person name="Antoniw J."/>
            <person name="Baker S.E."/>
            <person name="Bluhm B.H."/>
            <person name="Breakspear A."/>
            <person name="Brown D.W."/>
            <person name="Butchko R.A."/>
            <person name="Chapman S."/>
            <person name="Coulson R."/>
            <person name="Coutinho P.M."/>
            <person name="Danchin E.G."/>
            <person name="Diener A."/>
            <person name="Gale L.R."/>
            <person name="Gardiner D.M."/>
            <person name="Goff S."/>
            <person name="Hammond-Kosack K.E."/>
            <person name="Hilburn K."/>
            <person name="Hua-Van A."/>
            <person name="Jonkers W."/>
            <person name="Kazan K."/>
            <person name="Kodira C.D."/>
            <person name="Koehrsen M."/>
            <person name="Kumar L."/>
            <person name="Lee Y.H."/>
            <person name="Li L."/>
            <person name="Manners J.M."/>
            <person name="Miranda-Saavedra D."/>
            <person name="Mukherjee M."/>
            <person name="Park G."/>
            <person name="Park J."/>
            <person name="Park S.Y."/>
            <person name="Proctor R.H."/>
            <person name="Regev A."/>
            <person name="Ruiz-Roldan M.C."/>
            <person name="Sain D."/>
            <person name="Sakthikumar S."/>
            <person name="Sykes S."/>
            <person name="Schwartz D.C."/>
            <person name="Turgeon B.G."/>
            <person name="Wapinski I."/>
            <person name="Yoder O."/>
            <person name="Young S."/>
            <person name="Zeng Q."/>
            <person name="Zhou S."/>
            <person name="Galagan J."/>
            <person name="Cuomo C.A."/>
            <person name="Kistler H.C."/>
            <person name="Rep M."/>
        </authorList>
    </citation>
    <scope>GENOME REANNOTATION</scope>
    <source>
        <strain evidence="3">ATCC MYA-4620 / CBS 123657 / FGSC 9075 / NRRL 31084 / PH-1</strain>
        <strain evidence="2">PH-1 / ATCC MYA-4620 / FGSC 9075 / NRRL 31084</strain>
    </source>
</reference>
<evidence type="ECO:0000313" key="2">
    <source>
        <dbReference type="EnsemblFungi" id="CEF87993"/>
    </source>
</evidence>